<dbReference type="InterPro" id="IPR050173">
    <property type="entry name" value="ABC_transporter_C-like"/>
</dbReference>
<dbReference type="Proteomes" id="UP000075902">
    <property type="component" value="Unassembled WGS sequence"/>
</dbReference>
<evidence type="ECO:0000256" key="7">
    <source>
        <dbReference type="SAM" id="Phobius"/>
    </source>
</evidence>
<evidence type="ECO:0000256" key="4">
    <source>
        <dbReference type="ARBA" id="ARBA00022840"/>
    </source>
</evidence>
<evidence type="ECO:0000256" key="1">
    <source>
        <dbReference type="ARBA" id="ARBA00022448"/>
    </source>
</evidence>
<keyword evidence="6 7" id="KW-0472">Membrane</keyword>
<keyword evidence="2 7" id="KW-0812">Transmembrane</keyword>
<dbReference type="InterPro" id="IPR011527">
    <property type="entry name" value="ABC1_TM_dom"/>
</dbReference>
<keyword evidence="3" id="KW-0547">Nucleotide-binding</keyword>
<protein>
    <recommendedName>
        <fullName evidence="8">ABC transmembrane type-1 domain-containing protein</fullName>
    </recommendedName>
</protein>
<dbReference type="GO" id="GO:0016020">
    <property type="term" value="C:membrane"/>
    <property type="evidence" value="ECO:0007669"/>
    <property type="project" value="InterPro"/>
</dbReference>
<evidence type="ECO:0000256" key="6">
    <source>
        <dbReference type="ARBA" id="ARBA00023136"/>
    </source>
</evidence>
<dbReference type="AlphaFoldDB" id="A0A182TTB0"/>
<organism evidence="9 10">
    <name type="scientific">Anopheles melas</name>
    <dbReference type="NCBI Taxonomy" id="34690"/>
    <lineage>
        <taxon>Eukaryota</taxon>
        <taxon>Metazoa</taxon>
        <taxon>Ecdysozoa</taxon>
        <taxon>Arthropoda</taxon>
        <taxon>Hexapoda</taxon>
        <taxon>Insecta</taxon>
        <taxon>Pterygota</taxon>
        <taxon>Neoptera</taxon>
        <taxon>Endopterygota</taxon>
        <taxon>Diptera</taxon>
        <taxon>Nematocera</taxon>
        <taxon>Culicoidea</taxon>
        <taxon>Culicidae</taxon>
        <taxon>Anophelinae</taxon>
        <taxon>Anopheles</taxon>
    </lineage>
</organism>
<evidence type="ECO:0000256" key="3">
    <source>
        <dbReference type="ARBA" id="ARBA00022741"/>
    </source>
</evidence>
<dbReference type="STRING" id="34690.A0A182TTB0"/>
<feature type="transmembrane region" description="Helical" evidence="7">
    <location>
        <begin position="12"/>
        <end position="37"/>
    </location>
</feature>
<dbReference type="GO" id="GO:0005524">
    <property type="term" value="F:ATP binding"/>
    <property type="evidence" value="ECO:0007669"/>
    <property type="project" value="UniProtKB-KW"/>
</dbReference>
<dbReference type="GO" id="GO:0140359">
    <property type="term" value="F:ABC-type transporter activity"/>
    <property type="evidence" value="ECO:0007669"/>
    <property type="project" value="InterPro"/>
</dbReference>
<dbReference type="EnsemblMetazoa" id="AMEC007952-RA">
    <property type="protein sequence ID" value="AMEC007952-PA"/>
    <property type="gene ID" value="AMEC007952"/>
</dbReference>
<keyword evidence="5 7" id="KW-1133">Transmembrane helix</keyword>
<dbReference type="Pfam" id="PF00664">
    <property type="entry name" value="ABC_membrane"/>
    <property type="match status" value="1"/>
</dbReference>
<reference evidence="10" key="1">
    <citation type="submission" date="2014-01" db="EMBL/GenBank/DDBJ databases">
        <title>The Genome Sequence of Anopheles melas CM1001059_A (V2).</title>
        <authorList>
            <consortium name="The Broad Institute Genomics Platform"/>
            <person name="Neafsey D.E."/>
            <person name="Besansky N."/>
            <person name="Howell P."/>
            <person name="Walton C."/>
            <person name="Young S.K."/>
            <person name="Zeng Q."/>
            <person name="Gargeya S."/>
            <person name="Fitzgerald M."/>
            <person name="Haas B."/>
            <person name="Abouelleil A."/>
            <person name="Allen A.W."/>
            <person name="Alvarado L."/>
            <person name="Arachchi H.M."/>
            <person name="Berlin A.M."/>
            <person name="Chapman S.B."/>
            <person name="Gainer-Dewar J."/>
            <person name="Goldberg J."/>
            <person name="Griggs A."/>
            <person name="Gujja S."/>
            <person name="Hansen M."/>
            <person name="Howarth C."/>
            <person name="Imamovic A."/>
            <person name="Ireland A."/>
            <person name="Larimer J."/>
            <person name="McCowan C."/>
            <person name="Murphy C."/>
            <person name="Pearson M."/>
            <person name="Poon T.W."/>
            <person name="Priest M."/>
            <person name="Roberts A."/>
            <person name="Saif S."/>
            <person name="Shea T."/>
            <person name="Sisk P."/>
            <person name="Sykes S."/>
            <person name="Wortman J."/>
            <person name="Nusbaum C."/>
            <person name="Birren B."/>
        </authorList>
    </citation>
    <scope>NUCLEOTIDE SEQUENCE [LARGE SCALE GENOMIC DNA]</scope>
    <source>
        <strain evidence="10">CM1001059</strain>
    </source>
</reference>
<dbReference type="PROSITE" id="PS50929">
    <property type="entry name" value="ABC_TM1F"/>
    <property type="match status" value="1"/>
</dbReference>
<dbReference type="InterPro" id="IPR036640">
    <property type="entry name" value="ABC1_TM_sf"/>
</dbReference>
<accession>A0A182TTB0</accession>
<dbReference type="PANTHER" id="PTHR24223:SF324">
    <property type="entry name" value="LD17001P"/>
    <property type="match status" value="1"/>
</dbReference>
<evidence type="ECO:0000313" key="10">
    <source>
        <dbReference type="Proteomes" id="UP000075902"/>
    </source>
</evidence>
<keyword evidence="4" id="KW-0067">ATP-binding</keyword>
<dbReference type="Gene3D" id="1.20.1560.10">
    <property type="entry name" value="ABC transporter type 1, transmembrane domain"/>
    <property type="match status" value="1"/>
</dbReference>
<evidence type="ECO:0000256" key="2">
    <source>
        <dbReference type="ARBA" id="ARBA00022692"/>
    </source>
</evidence>
<sequence length="136" mass="15600">MNPQFFVEFSAIIVLVAVVNYWLLFPTLVMAIIFYFLRHVYTNTARSIKRVEASTRSPIFSHANASFQGLSTIRAFGVEKILADEFDKHQDLNTSAWYLFLATTRAFAQWLEMVCVLYIAVVTLSFLLVEDCKFGL</sequence>
<proteinExistence type="predicted"/>
<evidence type="ECO:0000313" key="9">
    <source>
        <dbReference type="EnsemblMetazoa" id="AMEC007952-PA"/>
    </source>
</evidence>
<keyword evidence="1" id="KW-0813">Transport</keyword>
<evidence type="ECO:0000256" key="5">
    <source>
        <dbReference type="ARBA" id="ARBA00022989"/>
    </source>
</evidence>
<dbReference type="PANTHER" id="PTHR24223">
    <property type="entry name" value="ATP-BINDING CASSETTE SUB-FAMILY C"/>
    <property type="match status" value="1"/>
</dbReference>
<feature type="transmembrane region" description="Helical" evidence="7">
    <location>
        <begin position="110"/>
        <end position="129"/>
    </location>
</feature>
<reference evidence="9" key="2">
    <citation type="submission" date="2020-05" db="UniProtKB">
        <authorList>
            <consortium name="EnsemblMetazoa"/>
        </authorList>
    </citation>
    <scope>IDENTIFICATION</scope>
    <source>
        <strain evidence="9">CM1001059</strain>
    </source>
</reference>
<evidence type="ECO:0000259" key="8">
    <source>
        <dbReference type="PROSITE" id="PS50929"/>
    </source>
</evidence>
<dbReference type="SUPFAM" id="SSF90123">
    <property type="entry name" value="ABC transporter transmembrane region"/>
    <property type="match status" value="1"/>
</dbReference>
<feature type="domain" description="ABC transmembrane type-1" evidence="8">
    <location>
        <begin position="6"/>
        <end position="122"/>
    </location>
</feature>
<name>A0A182TTB0_9DIPT</name>
<keyword evidence="10" id="KW-1185">Reference proteome</keyword>
<dbReference type="VEuPathDB" id="VectorBase:AMEC007952"/>